<dbReference type="EMBL" id="LUEZ02000053">
    <property type="protein sequence ID" value="RDB21873.1"/>
    <property type="molecule type" value="Genomic_DNA"/>
</dbReference>
<dbReference type="OrthoDB" id="3066544at2759"/>
<dbReference type="GO" id="GO:0003723">
    <property type="term" value="F:RNA binding"/>
    <property type="evidence" value="ECO:0007669"/>
    <property type="project" value="InterPro"/>
</dbReference>
<dbReference type="InterPro" id="IPR016191">
    <property type="entry name" value="Ribonuclease/ribotoxin"/>
</dbReference>
<feature type="signal peptide" evidence="4">
    <location>
        <begin position="1"/>
        <end position="19"/>
    </location>
</feature>
<evidence type="ECO:0000256" key="4">
    <source>
        <dbReference type="SAM" id="SignalP"/>
    </source>
</evidence>
<organism evidence="5 6">
    <name type="scientific">Hypsizygus marmoreus</name>
    <name type="common">White beech mushroom</name>
    <name type="synonym">Agaricus marmoreus</name>
    <dbReference type="NCBI Taxonomy" id="39966"/>
    <lineage>
        <taxon>Eukaryota</taxon>
        <taxon>Fungi</taxon>
        <taxon>Dikarya</taxon>
        <taxon>Basidiomycota</taxon>
        <taxon>Agaricomycotina</taxon>
        <taxon>Agaricomycetes</taxon>
        <taxon>Agaricomycetidae</taxon>
        <taxon>Agaricales</taxon>
        <taxon>Tricholomatineae</taxon>
        <taxon>Lyophyllaceae</taxon>
        <taxon>Hypsizygus</taxon>
    </lineage>
</organism>
<dbReference type="SUPFAM" id="SSF53933">
    <property type="entry name" value="Microbial ribonucleases"/>
    <property type="match status" value="1"/>
</dbReference>
<feature type="compositionally biased region" description="Basic and acidic residues" evidence="3">
    <location>
        <begin position="293"/>
        <end position="305"/>
    </location>
</feature>
<dbReference type="Gene3D" id="3.10.450.30">
    <property type="entry name" value="Microbial ribonucleases"/>
    <property type="match status" value="1"/>
</dbReference>
<evidence type="ECO:0000256" key="1">
    <source>
        <dbReference type="ARBA" id="ARBA00022722"/>
    </source>
</evidence>
<feature type="region of interest" description="Disordered" evidence="3">
    <location>
        <begin position="64"/>
        <end position="163"/>
    </location>
</feature>
<protein>
    <submittedName>
        <fullName evidence="5">Uncharacterized protein</fullName>
    </submittedName>
</protein>
<keyword evidence="6" id="KW-1185">Reference proteome</keyword>
<evidence type="ECO:0000313" key="6">
    <source>
        <dbReference type="Proteomes" id="UP000076154"/>
    </source>
</evidence>
<keyword evidence="1" id="KW-0540">Nuclease</keyword>
<dbReference type="InParanoid" id="A0A369JQB7"/>
<dbReference type="Proteomes" id="UP000076154">
    <property type="component" value="Unassembled WGS sequence"/>
</dbReference>
<name>A0A369JQB7_HYPMA</name>
<evidence type="ECO:0000256" key="3">
    <source>
        <dbReference type="SAM" id="MobiDB-lite"/>
    </source>
</evidence>
<gene>
    <name evidence="5" type="ORF">Hypma_010998</name>
</gene>
<keyword evidence="2" id="KW-0378">Hydrolase</keyword>
<dbReference type="GO" id="GO:0016787">
    <property type="term" value="F:hydrolase activity"/>
    <property type="evidence" value="ECO:0007669"/>
    <property type="project" value="UniProtKB-KW"/>
</dbReference>
<evidence type="ECO:0000256" key="2">
    <source>
        <dbReference type="ARBA" id="ARBA00022801"/>
    </source>
</evidence>
<feature type="chain" id="PRO_5016686267" evidence="4">
    <location>
        <begin position="20"/>
        <end position="318"/>
    </location>
</feature>
<accession>A0A369JQB7</accession>
<keyword evidence="4" id="KW-0732">Signal</keyword>
<evidence type="ECO:0000313" key="5">
    <source>
        <dbReference type="EMBL" id="RDB21873.1"/>
    </source>
</evidence>
<sequence length="318" mass="33797">MRISRFLAVSIFSAVAVTAIPIASLNPFSLAFRSGDADIYGHLDARALTPAQLSPKVIAVQKTQGQKQAQAKRKSAANTKMLGRVDVPPKAKGLTGEEGKKAEDKRKLTILQDKSKAMRTKQTDRKAAAAAKWEAQKLTPDEKAQKPSTKPPKMSPADRQQVKDALSGAAGRMKNTANIPQRKDQFTVGTNTYTGTEVRKAVMNSNLHEARPAGQAANRNPKAFRNDPYGGSHPDTKLAGKRPIPGNPAGLKEFPVIKGGLTGYNGGGSVGPGRVITSSTNGQDTFHGVIAHDPSRGGANEDHYLATKKAAPPPKKGK</sequence>
<reference evidence="5" key="1">
    <citation type="submission" date="2018-04" db="EMBL/GenBank/DDBJ databases">
        <title>Whole genome sequencing of Hypsizygus marmoreus.</title>
        <authorList>
            <person name="Choi I.-G."/>
            <person name="Min B."/>
            <person name="Kim J.-G."/>
            <person name="Kim S."/>
            <person name="Oh Y.-L."/>
            <person name="Kong W.-S."/>
            <person name="Park H."/>
            <person name="Jeong J."/>
            <person name="Song E.-S."/>
        </authorList>
    </citation>
    <scope>NUCLEOTIDE SEQUENCE [LARGE SCALE GENOMIC DNA]</scope>
    <source>
        <strain evidence="5">51987-8</strain>
    </source>
</reference>
<comment type="caution">
    <text evidence="5">The sequence shown here is derived from an EMBL/GenBank/DDBJ whole genome shotgun (WGS) entry which is preliminary data.</text>
</comment>
<feature type="compositionally biased region" description="Basic and acidic residues" evidence="3">
    <location>
        <begin position="95"/>
        <end position="127"/>
    </location>
</feature>
<dbReference type="GO" id="GO:0004540">
    <property type="term" value="F:RNA nuclease activity"/>
    <property type="evidence" value="ECO:0007669"/>
    <property type="project" value="InterPro"/>
</dbReference>
<dbReference type="AlphaFoldDB" id="A0A369JQB7"/>
<proteinExistence type="predicted"/>
<feature type="region of interest" description="Disordered" evidence="3">
    <location>
        <begin position="292"/>
        <end position="318"/>
    </location>
</feature>